<name>A0A2H4JG78_9CAUD</name>
<evidence type="ECO:0000313" key="2">
    <source>
        <dbReference type="EMBL" id="ASN68429.1"/>
    </source>
</evidence>
<evidence type="ECO:0000313" key="1">
    <source>
        <dbReference type="EMBL" id="ASN68016.1"/>
    </source>
</evidence>
<dbReference type="EMBL" id="MF417877">
    <property type="protein sequence ID" value="ASN68482.1"/>
    <property type="molecule type" value="Genomic_DNA"/>
</dbReference>
<dbReference type="EMBL" id="MF417878">
    <property type="protein sequence ID" value="ASN68613.1"/>
    <property type="molecule type" value="Genomic_DNA"/>
</dbReference>
<dbReference type="EMBL" id="MF417942">
    <property type="protein sequence ID" value="ASN72116.1"/>
    <property type="molecule type" value="Genomic_DNA"/>
</dbReference>
<dbReference type="EMBL" id="MF417876">
    <property type="protein sequence ID" value="ASN68429.1"/>
    <property type="molecule type" value="Genomic_DNA"/>
</dbReference>
<accession>A0A2H4JG78</accession>
<reference evidence="5" key="1">
    <citation type="submission" date="2017-06" db="EMBL/GenBank/DDBJ databases">
        <title>Novel phages from South African skin metaviromes.</title>
        <authorList>
            <person name="van Zyl L.J."/>
            <person name="Abrahams Y."/>
            <person name="Stander E.A."/>
            <person name="Kirby B.M."/>
            <person name="Clavaud C."/>
            <person name="Farcet C."/>
            <person name="Breton L."/>
            <person name="Trindade M.I."/>
        </authorList>
    </citation>
    <scope>NUCLEOTIDE SEQUENCE</scope>
</reference>
<dbReference type="EMBL" id="MF417869">
    <property type="protein sequence ID" value="ASN68016.1"/>
    <property type="molecule type" value="Genomic_DNA"/>
</dbReference>
<dbReference type="InterPro" id="IPR058601">
    <property type="entry name" value="Phage_phiTE_015-like"/>
</dbReference>
<proteinExistence type="predicted"/>
<evidence type="ECO:0000313" key="3">
    <source>
        <dbReference type="EMBL" id="ASN68482.1"/>
    </source>
</evidence>
<dbReference type="Pfam" id="PF26207">
    <property type="entry name" value="Phage_phiTE_015"/>
    <property type="match status" value="1"/>
</dbReference>
<organism evidence="5">
    <name type="scientific">uncultured Caudovirales phage</name>
    <dbReference type="NCBI Taxonomy" id="2100421"/>
    <lineage>
        <taxon>Viruses</taxon>
        <taxon>Duplodnaviria</taxon>
        <taxon>Heunggongvirae</taxon>
        <taxon>Uroviricota</taxon>
        <taxon>Caudoviricetes</taxon>
        <taxon>Peduoviridae</taxon>
        <taxon>Maltschvirus</taxon>
        <taxon>Maltschvirus maltsch</taxon>
    </lineage>
</organism>
<evidence type="ECO:0000313" key="5">
    <source>
        <dbReference type="EMBL" id="ASN72116.1"/>
    </source>
</evidence>
<gene>
    <name evidence="2" type="ORF">3F6_88</name>
    <name evidence="1" type="ORF">3S4_88</name>
    <name evidence="5" type="ORF">7F6_15</name>
    <name evidence="4" type="ORF">8S7_80</name>
    <name evidence="3" type="ORF">9F7_45</name>
</gene>
<evidence type="ECO:0000313" key="4">
    <source>
        <dbReference type="EMBL" id="ASN68613.1"/>
    </source>
</evidence>
<protein>
    <submittedName>
        <fullName evidence="5">Uncharacterized protein</fullName>
    </submittedName>
</protein>
<sequence length="92" mass="10545">MDTNKMRDSVREQFEKFALSSEGGLFPGHLAKGEDGEYLNYAAQCYWLFWQASREAVVVELPKFDDYPASMERDMRESLRSSIEAQGMKVAP</sequence>